<dbReference type="Pfam" id="PF00201">
    <property type="entry name" value="UDPGT"/>
    <property type="match status" value="1"/>
</dbReference>
<dbReference type="OrthoDB" id="5835829at2759"/>
<evidence type="ECO:0000256" key="2">
    <source>
        <dbReference type="ARBA" id="ARBA00022676"/>
    </source>
</evidence>
<reference evidence="5" key="1">
    <citation type="submission" date="2020-05" db="EMBL/GenBank/DDBJ databases">
        <title>WGS assembly of Corymbia citriodora subspecies variegata.</title>
        <authorList>
            <person name="Barry K."/>
            <person name="Hundley H."/>
            <person name="Shu S."/>
            <person name="Jenkins J."/>
            <person name="Grimwood J."/>
            <person name="Baten A."/>
        </authorList>
    </citation>
    <scope>NUCLEOTIDE SEQUENCE</scope>
    <source>
        <strain evidence="5">CV2-018</strain>
    </source>
</reference>
<feature type="region of interest" description="Disordered" evidence="4">
    <location>
        <begin position="372"/>
        <end position="393"/>
    </location>
</feature>
<dbReference type="PANTHER" id="PTHR48047:SF197">
    <property type="entry name" value="SCOPOLETIN GLUCOSYLTRANSFERASE-LIKE"/>
    <property type="match status" value="1"/>
</dbReference>
<keyword evidence="2" id="KW-0328">Glycosyltransferase</keyword>
<evidence type="ECO:0000256" key="3">
    <source>
        <dbReference type="ARBA" id="ARBA00022679"/>
    </source>
</evidence>
<comment type="caution">
    <text evidence="5">The sequence shown here is derived from an EMBL/GenBank/DDBJ whole genome shotgun (WGS) entry which is preliminary data.</text>
</comment>
<dbReference type="SUPFAM" id="SSF53756">
    <property type="entry name" value="UDP-Glycosyltransferase/glycogen phosphorylase"/>
    <property type="match status" value="2"/>
</dbReference>
<dbReference type="AlphaFoldDB" id="A0A8T0CMG3"/>
<dbReference type="GO" id="GO:0035251">
    <property type="term" value="F:UDP-glucosyltransferase activity"/>
    <property type="evidence" value="ECO:0007669"/>
    <property type="project" value="TreeGrafter"/>
</dbReference>
<gene>
    <name evidence="5" type="ORF">BT93_L1504</name>
</gene>
<sequence>MSASAEIFVVSGPGPGHLHPCTELCLRLTRDGRTTLVIPSRVSSAIPPSFASNPLVTVAPLAASFGHRKHFSDPLNQSAVQDLSAHLEKRTAGSEVPRVLCAVADLKVWWTKEVLWKFDVSVISFFTFGSRAAAMGLGWSRTQVSDVQHGGARLIRGLPEEMAVTYSDLKREPSGPPRGGPPGPSRRPGGGGGGPPKPSDELPMSASAEIFVVSGPGAGHLHPCMELCLLLTRHGYHTTLVIRSRVSSDIPPSFASNPLITVVPIAAPFRHRRGVSEPHNQSANQELSAHLEKRTAGSELPRVLCAVVDLKVWTTKEVFWKFDVPVISFFTFGACAAAMGLGSWRAQISDVQPGEARLIPQLPEEMAVTYSDLKRKPGPTGGGGPPKPGDQPTWVRKVEGSIGLMFNTCADLERPFLDYMGDQMKMPVWGVGPLLPQQYWKTSGSPISDREIRQHTHESSCTEDEVIQWLDCKPRRSVLYVAFGSEMGPEEEEMVELAAALEETTRDFIWHIGPPRYGADFSDRVESKVGDSSVIIKGWAPQLLILSHPSTGGFLSHCGWNSTVEAIGLGVPFLAWPIIGDQYYNAKLVVSHLKVGYRVAEDMSQVVKKDEIVTGIERLMCDEEMHERAASIKAKFGHGFPASSSAFDAFRDFINARL</sequence>
<dbReference type="Gramene" id="rna-gnl|WGS:JABURB|Cocit.L1504.1">
    <property type="protein sequence ID" value="cds-KAF7848858.1"/>
    <property type="gene ID" value="gene-BT93_L1504"/>
</dbReference>
<keyword evidence="3" id="KW-0808">Transferase</keyword>
<feature type="region of interest" description="Disordered" evidence="4">
    <location>
        <begin position="168"/>
        <end position="203"/>
    </location>
</feature>
<dbReference type="Proteomes" id="UP000806378">
    <property type="component" value="Unassembled WGS sequence"/>
</dbReference>
<dbReference type="InterPro" id="IPR002213">
    <property type="entry name" value="UDP_glucos_trans"/>
</dbReference>
<dbReference type="FunFam" id="3.40.50.2000:FF:000060">
    <property type="entry name" value="Glycosyltransferase"/>
    <property type="match status" value="1"/>
</dbReference>
<feature type="compositionally biased region" description="Pro residues" evidence="4">
    <location>
        <begin position="174"/>
        <end position="185"/>
    </location>
</feature>
<evidence type="ECO:0000256" key="4">
    <source>
        <dbReference type="SAM" id="MobiDB-lite"/>
    </source>
</evidence>
<evidence type="ECO:0000256" key="1">
    <source>
        <dbReference type="ARBA" id="ARBA00009995"/>
    </source>
</evidence>
<keyword evidence="6" id="KW-1185">Reference proteome</keyword>
<dbReference type="CDD" id="cd03784">
    <property type="entry name" value="GT1_Gtf-like"/>
    <property type="match status" value="1"/>
</dbReference>
<accession>A0A8T0CMG3</accession>
<dbReference type="EMBL" id="MU089955">
    <property type="protein sequence ID" value="KAF7848858.1"/>
    <property type="molecule type" value="Genomic_DNA"/>
</dbReference>
<protein>
    <recommendedName>
        <fullName evidence="7">UDP-glycosyltransferase</fullName>
    </recommendedName>
</protein>
<dbReference type="Gene3D" id="3.40.50.2000">
    <property type="entry name" value="Glycogen Phosphorylase B"/>
    <property type="match status" value="3"/>
</dbReference>
<proteinExistence type="inferred from homology"/>
<dbReference type="PANTHER" id="PTHR48047">
    <property type="entry name" value="GLYCOSYLTRANSFERASE"/>
    <property type="match status" value="1"/>
</dbReference>
<evidence type="ECO:0000313" key="6">
    <source>
        <dbReference type="Proteomes" id="UP000806378"/>
    </source>
</evidence>
<name>A0A8T0CMG3_CORYI</name>
<comment type="similarity">
    <text evidence="1">Belongs to the UDP-glycosyltransferase family.</text>
</comment>
<evidence type="ECO:0008006" key="7">
    <source>
        <dbReference type="Google" id="ProtNLM"/>
    </source>
</evidence>
<evidence type="ECO:0000313" key="5">
    <source>
        <dbReference type="EMBL" id="KAF7848858.1"/>
    </source>
</evidence>
<organism evidence="5 6">
    <name type="scientific">Corymbia citriodora subsp. variegata</name>
    <dbReference type="NCBI Taxonomy" id="360336"/>
    <lineage>
        <taxon>Eukaryota</taxon>
        <taxon>Viridiplantae</taxon>
        <taxon>Streptophyta</taxon>
        <taxon>Embryophyta</taxon>
        <taxon>Tracheophyta</taxon>
        <taxon>Spermatophyta</taxon>
        <taxon>Magnoliopsida</taxon>
        <taxon>eudicotyledons</taxon>
        <taxon>Gunneridae</taxon>
        <taxon>Pentapetalae</taxon>
        <taxon>rosids</taxon>
        <taxon>malvids</taxon>
        <taxon>Myrtales</taxon>
        <taxon>Myrtaceae</taxon>
        <taxon>Myrtoideae</taxon>
        <taxon>Eucalypteae</taxon>
        <taxon>Corymbia</taxon>
    </lineage>
</organism>